<accession>A0AAE1EDK3</accession>
<dbReference type="Proteomes" id="UP001283361">
    <property type="component" value="Unassembled WGS sequence"/>
</dbReference>
<evidence type="ECO:0000313" key="2">
    <source>
        <dbReference type="Proteomes" id="UP001283361"/>
    </source>
</evidence>
<gene>
    <name evidence="1" type="ORF">RRG08_043338</name>
</gene>
<organism evidence="1 2">
    <name type="scientific">Elysia crispata</name>
    <name type="common">lettuce slug</name>
    <dbReference type="NCBI Taxonomy" id="231223"/>
    <lineage>
        <taxon>Eukaryota</taxon>
        <taxon>Metazoa</taxon>
        <taxon>Spiralia</taxon>
        <taxon>Lophotrochozoa</taxon>
        <taxon>Mollusca</taxon>
        <taxon>Gastropoda</taxon>
        <taxon>Heterobranchia</taxon>
        <taxon>Euthyneura</taxon>
        <taxon>Panpulmonata</taxon>
        <taxon>Sacoglossa</taxon>
        <taxon>Placobranchoidea</taxon>
        <taxon>Plakobranchidae</taxon>
        <taxon>Elysia</taxon>
    </lineage>
</organism>
<dbReference type="AlphaFoldDB" id="A0AAE1EDK3"/>
<evidence type="ECO:0000313" key="1">
    <source>
        <dbReference type="EMBL" id="KAK3802997.1"/>
    </source>
</evidence>
<proteinExistence type="predicted"/>
<reference evidence="1" key="1">
    <citation type="journal article" date="2023" name="G3 (Bethesda)">
        <title>A reference genome for the long-term kleptoplast-retaining sea slug Elysia crispata morphotype clarki.</title>
        <authorList>
            <person name="Eastman K.E."/>
            <person name="Pendleton A.L."/>
            <person name="Shaikh M.A."/>
            <person name="Suttiyut T."/>
            <person name="Ogas R."/>
            <person name="Tomko P."/>
            <person name="Gavelis G."/>
            <person name="Widhalm J.R."/>
            <person name="Wisecaver J.H."/>
        </authorList>
    </citation>
    <scope>NUCLEOTIDE SEQUENCE</scope>
    <source>
        <strain evidence="1">ECLA1</strain>
    </source>
</reference>
<name>A0AAE1EDK3_9GAST</name>
<keyword evidence="2" id="KW-1185">Reference proteome</keyword>
<protein>
    <submittedName>
        <fullName evidence="1">Uncharacterized protein</fullName>
    </submittedName>
</protein>
<sequence>MRDKYFSRKSTERKTNGLRAAAGYYQNNNPLSPDDFVSGQRNVFYAKDSFDQGEEIDLFDFRCHIITLFDYGLASSEIIEL</sequence>
<comment type="caution">
    <text evidence="1">The sequence shown here is derived from an EMBL/GenBank/DDBJ whole genome shotgun (WGS) entry which is preliminary data.</text>
</comment>
<dbReference type="EMBL" id="JAWDGP010000201">
    <property type="protein sequence ID" value="KAK3802997.1"/>
    <property type="molecule type" value="Genomic_DNA"/>
</dbReference>